<dbReference type="OrthoDB" id="9967530at2"/>
<dbReference type="InterPro" id="IPR022121">
    <property type="entry name" value="Peptidase_M73_camelysin"/>
</dbReference>
<sequence length="293" mass="32878">MKNMKKVLGTTALAGAILVGGTFGTYSYFSDQMETSGSVEAGTLYFEREGFTDKNIFSGEKIQPGDVIAGELLHVKNDGNLPMWMRFGMEVDITPWHLQQDKADIPQEFVDANGLSEVTEENLREHYKMQLLVFPDENKAAVEALLAGFETKSDKEKYDILTGNDLLSLQLGDWNNENRIEQSGVFRSLDDLYSAPKVNGSSKWSYLKDFQATADRNRGLINQDGVLLMFNIMLDKKAGNTYQESLVTAKLHVQGIQQFERENGVPSTGSNADFDGKFDGTNEERFIWGFDFE</sequence>
<dbReference type="NCBIfam" id="TIGR04088">
    <property type="entry name" value="cognate_SipW"/>
    <property type="match status" value="1"/>
</dbReference>
<dbReference type="Proteomes" id="UP000324517">
    <property type="component" value="Unassembled WGS sequence"/>
</dbReference>
<evidence type="ECO:0000313" key="2">
    <source>
        <dbReference type="Proteomes" id="UP000324517"/>
    </source>
</evidence>
<accession>A0A5D4T9B1</accession>
<evidence type="ECO:0000313" key="1">
    <source>
        <dbReference type="EMBL" id="TYS72280.1"/>
    </source>
</evidence>
<proteinExistence type="predicted"/>
<dbReference type="EMBL" id="VTET01000004">
    <property type="protein sequence ID" value="TYS72280.1"/>
    <property type="molecule type" value="Genomic_DNA"/>
</dbReference>
<name>A0A5D4T9B1_9BACI</name>
<protein>
    <submittedName>
        <fullName evidence="1">Uncharacterized protein</fullName>
    </submittedName>
</protein>
<gene>
    <name evidence="1" type="ORF">FZC75_09980</name>
</gene>
<dbReference type="AlphaFoldDB" id="A0A5D4T9B1"/>
<organism evidence="1 2">
    <name type="scientific">Sutcliffiella horikoshii</name>
    <dbReference type="NCBI Taxonomy" id="79883"/>
    <lineage>
        <taxon>Bacteria</taxon>
        <taxon>Bacillati</taxon>
        <taxon>Bacillota</taxon>
        <taxon>Bacilli</taxon>
        <taxon>Bacillales</taxon>
        <taxon>Bacillaceae</taxon>
        <taxon>Sutcliffiella</taxon>
    </lineage>
</organism>
<reference evidence="1 2" key="1">
    <citation type="submission" date="2019-08" db="EMBL/GenBank/DDBJ databases">
        <title>Bacillus genomes from the desert of Cuatro Cienegas, Coahuila.</title>
        <authorList>
            <person name="Olmedo-Alvarez G."/>
        </authorList>
    </citation>
    <scope>NUCLEOTIDE SEQUENCE [LARGE SCALE GENOMIC DNA]</scope>
    <source>
        <strain evidence="1 2">CH98b_3T</strain>
    </source>
</reference>
<dbReference type="Pfam" id="PF12389">
    <property type="entry name" value="Peptidase_M73"/>
    <property type="match status" value="1"/>
</dbReference>
<comment type="caution">
    <text evidence="1">The sequence shown here is derived from an EMBL/GenBank/DDBJ whole genome shotgun (WGS) entry which is preliminary data.</text>
</comment>
<dbReference type="RefSeq" id="WP_148979163.1">
    <property type="nucleotide sequence ID" value="NZ_JBNILM010000004.1"/>
</dbReference>
<dbReference type="InterPro" id="IPR023833">
    <property type="entry name" value="Signal_pept_SipW-depend-type"/>
</dbReference>